<dbReference type="RefSeq" id="WP_090535167.1">
    <property type="nucleotide sequence ID" value="NZ_FNRQ01000005.1"/>
</dbReference>
<evidence type="ECO:0000256" key="3">
    <source>
        <dbReference type="ARBA" id="ARBA00022491"/>
    </source>
</evidence>
<dbReference type="EMBL" id="FNRQ01000005">
    <property type="protein sequence ID" value="SEB04060.1"/>
    <property type="molecule type" value="Genomic_DNA"/>
</dbReference>
<keyword evidence="5" id="KW-0805">Transcription regulation</keyword>
<dbReference type="InterPro" id="IPR007412">
    <property type="entry name" value="FlgM"/>
</dbReference>
<evidence type="ECO:0000256" key="1">
    <source>
        <dbReference type="ARBA" id="ARBA00005322"/>
    </source>
</evidence>
<accession>A0A1H4G4T5</accession>
<evidence type="ECO:0000256" key="7">
    <source>
        <dbReference type="ARBA" id="ARBA00024739"/>
    </source>
</evidence>
<protein>
    <recommendedName>
        <fullName evidence="2">Negative regulator of flagellin synthesis</fullName>
    </recommendedName>
    <alternativeName>
        <fullName evidence="8">Anti-sigma-28 factor</fullName>
    </alternativeName>
</protein>
<evidence type="ECO:0000256" key="9">
    <source>
        <dbReference type="SAM" id="MobiDB-lite"/>
    </source>
</evidence>
<evidence type="ECO:0000256" key="4">
    <source>
        <dbReference type="ARBA" id="ARBA00022795"/>
    </source>
</evidence>
<proteinExistence type="inferred from homology"/>
<gene>
    <name evidence="11" type="ORF">SAMN05192564_105283</name>
</gene>
<evidence type="ECO:0000256" key="6">
    <source>
        <dbReference type="ARBA" id="ARBA00023163"/>
    </source>
</evidence>
<dbReference type="Proteomes" id="UP000198638">
    <property type="component" value="Unassembled WGS sequence"/>
</dbReference>
<evidence type="ECO:0000313" key="11">
    <source>
        <dbReference type="EMBL" id="SEB04060.1"/>
    </source>
</evidence>
<dbReference type="STRING" id="83784.SAMN05192564_105283"/>
<dbReference type="GO" id="GO:0045892">
    <property type="term" value="P:negative regulation of DNA-templated transcription"/>
    <property type="evidence" value="ECO:0007669"/>
    <property type="project" value="InterPro"/>
</dbReference>
<dbReference type="NCBIfam" id="TIGR03824">
    <property type="entry name" value="FlgM_jcvi"/>
    <property type="match status" value="1"/>
</dbReference>
<keyword evidence="6" id="KW-0804">Transcription</keyword>
<keyword evidence="3" id="KW-0678">Repressor</keyword>
<dbReference type="OrthoDB" id="9181369at2"/>
<name>A0A1H4G4T5_9BURK</name>
<dbReference type="AlphaFoldDB" id="A0A1H4G4T5"/>
<dbReference type="InterPro" id="IPR031316">
    <property type="entry name" value="FlgM_C"/>
</dbReference>
<evidence type="ECO:0000259" key="10">
    <source>
        <dbReference type="Pfam" id="PF04316"/>
    </source>
</evidence>
<evidence type="ECO:0000313" key="12">
    <source>
        <dbReference type="Proteomes" id="UP000198638"/>
    </source>
</evidence>
<keyword evidence="12" id="KW-1185">Reference proteome</keyword>
<feature type="compositionally biased region" description="Low complexity" evidence="9">
    <location>
        <begin position="24"/>
        <end position="53"/>
    </location>
</feature>
<dbReference type="InterPro" id="IPR035890">
    <property type="entry name" value="Anti-sigma-28_factor_FlgM_sf"/>
</dbReference>
<dbReference type="GO" id="GO:0044781">
    <property type="term" value="P:bacterial-type flagellum organization"/>
    <property type="evidence" value="ECO:0007669"/>
    <property type="project" value="UniProtKB-KW"/>
</dbReference>
<evidence type="ECO:0000256" key="5">
    <source>
        <dbReference type="ARBA" id="ARBA00023015"/>
    </source>
</evidence>
<evidence type="ECO:0000256" key="2">
    <source>
        <dbReference type="ARBA" id="ARBA00017823"/>
    </source>
</evidence>
<comment type="similarity">
    <text evidence="1">Belongs to the FlgM family.</text>
</comment>
<keyword evidence="4" id="KW-1005">Bacterial flagellum biogenesis</keyword>
<dbReference type="Pfam" id="PF04316">
    <property type="entry name" value="FlgM"/>
    <property type="match status" value="1"/>
</dbReference>
<dbReference type="SUPFAM" id="SSF101498">
    <property type="entry name" value="Anti-sigma factor FlgM"/>
    <property type="match status" value="1"/>
</dbReference>
<evidence type="ECO:0000256" key="8">
    <source>
        <dbReference type="ARBA" id="ARBA00030117"/>
    </source>
</evidence>
<feature type="domain" description="Anti-sigma-28 factor FlgM C-terminal" evidence="10">
    <location>
        <begin position="54"/>
        <end position="104"/>
    </location>
</feature>
<sequence>MKVDSTSSSGLSTLKDAAQRTQQGGDAAPANAGAGATAASAAGSAAGSASGDASVSLSGLAAHLHSLAASGSADIDTANIESIRQGIKDGSLKIDTGKIADGVLETARSLLQQKSPSTGN</sequence>
<feature type="compositionally biased region" description="Polar residues" evidence="9">
    <location>
        <begin position="1"/>
        <end position="12"/>
    </location>
</feature>
<comment type="function">
    <text evidence="7">Responsible for the coupling of flagellin expression to flagellar assembly by preventing expression of the flagellin genes when a component of the middle class of proteins is defective. It negatively regulates flagellar genes by inhibiting the activity of FliA by directly binding to FliA.</text>
</comment>
<feature type="region of interest" description="Disordered" evidence="9">
    <location>
        <begin position="1"/>
        <end position="53"/>
    </location>
</feature>
<reference evidence="12" key="1">
    <citation type="submission" date="2016-10" db="EMBL/GenBank/DDBJ databases">
        <authorList>
            <person name="Varghese N."/>
            <person name="Submissions S."/>
        </authorList>
    </citation>
    <scope>NUCLEOTIDE SEQUENCE [LARGE SCALE GENOMIC DNA]</scope>
    <source>
        <strain evidence="12">LMG 24000</strain>
    </source>
</reference>
<organism evidence="11 12">
    <name type="scientific">Paraburkholderia sartisoli</name>
    <dbReference type="NCBI Taxonomy" id="83784"/>
    <lineage>
        <taxon>Bacteria</taxon>
        <taxon>Pseudomonadati</taxon>
        <taxon>Pseudomonadota</taxon>
        <taxon>Betaproteobacteria</taxon>
        <taxon>Burkholderiales</taxon>
        <taxon>Burkholderiaceae</taxon>
        <taxon>Paraburkholderia</taxon>
    </lineage>
</organism>